<feature type="domain" description="Histidine kinase" evidence="9">
    <location>
        <begin position="138"/>
        <end position="353"/>
    </location>
</feature>
<protein>
    <recommendedName>
        <fullName evidence="2">histidine kinase</fullName>
        <ecNumber evidence="2">2.7.13.3</ecNumber>
    </recommendedName>
</protein>
<organism evidence="11 12">
    <name type="scientific">Granulicella aggregans</name>
    <dbReference type="NCBI Taxonomy" id="474949"/>
    <lineage>
        <taxon>Bacteria</taxon>
        <taxon>Pseudomonadati</taxon>
        <taxon>Acidobacteriota</taxon>
        <taxon>Terriglobia</taxon>
        <taxon>Terriglobales</taxon>
        <taxon>Acidobacteriaceae</taxon>
        <taxon>Granulicella</taxon>
    </lineage>
</organism>
<keyword evidence="3" id="KW-0597">Phosphoprotein</keyword>
<dbReference type="SUPFAM" id="SSF55785">
    <property type="entry name" value="PYP-like sensor domain (PAS domain)"/>
    <property type="match status" value="1"/>
</dbReference>
<dbReference type="InterPro" id="IPR000014">
    <property type="entry name" value="PAS"/>
</dbReference>
<dbReference type="SMART" id="SM00387">
    <property type="entry name" value="HATPase_c"/>
    <property type="match status" value="1"/>
</dbReference>
<dbReference type="EC" id="2.7.13.3" evidence="2"/>
<feature type="domain" description="PAC" evidence="10">
    <location>
        <begin position="73"/>
        <end position="125"/>
    </location>
</feature>
<evidence type="ECO:0000256" key="4">
    <source>
        <dbReference type="ARBA" id="ARBA00022679"/>
    </source>
</evidence>
<keyword evidence="5" id="KW-0547">Nucleotide-binding</keyword>
<gene>
    <name evidence="11" type="ORF">HDF16_005197</name>
</gene>
<keyword evidence="8" id="KW-0902">Two-component regulatory system</keyword>
<reference evidence="11 12" key="1">
    <citation type="submission" date="2020-08" db="EMBL/GenBank/DDBJ databases">
        <title>Genomic Encyclopedia of Type Strains, Phase IV (KMG-V): Genome sequencing to study the core and pangenomes of soil and plant-associated prokaryotes.</title>
        <authorList>
            <person name="Whitman W."/>
        </authorList>
    </citation>
    <scope>NUCLEOTIDE SEQUENCE [LARGE SCALE GENOMIC DNA]</scope>
    <source>
        <strain evidence="11 12">M8UP14</strain>
    </source>
</reference>
<evidence type="ECO:0000256" key="1">
    <source>
        <dbReference type="ARBA" id="ARBA00000085"/>
    </source>
</evidence>
<evidence type="ECO:0000259" key="10">
    <source>
        <dbReference type="PROSITE" id="PS50113"/>
    </source>
</evidence>
<dbReference type="EMBL" id="JACHIP010000014">
    <property type="protein sequence ID" value="MBB5060461.1"/>
    <property type="molecule type" value="Genomic_DNA"/>
</dbReference>
<evidence type="ECO:0000256" key="2">
    <source>
        <dbReference type="ARBA" id="ARBA00012438"/>
    </source>
</evidence>
<dbReference type="SUPFAM" id="SSF47384">
    <property type="entry name" value="Homodimeric domain of signal transducing histidine kinase"/>
    <property type="match status" value="1"/>
</dbReference>
<keyword evidence="12" id="KW-1185">Reference proteome</keyword>
<dbReference type="PROSITE" id="PS50109">
    <property type="entry name" value="HIS_KIN"/>
    <property type="match status" value="1"/>
</dbReference>
<dbReference type="Gene3D" id="3.30.450.20">
    <property type="entry name" value="PAS domain"/>
    <property type="match status" value="1"/>
</dbReference>
<evidence type="ECO:0000256" key="6">
    <source>
        <dbReference type="ARBA" id="ARBA00022777"/>
    </source>
</evidence>
<dbReference type="InterPro" id="IPR003661">
    <property type="entry name" value="HisK_dim/P_dom"/>
</dbReference>
<evidence type="ECO:0000256" key="7">
    <source>
        <dbReference type="ARBA" id="ARBA00022840"/>
    </source>
</evidence>
<dbReference type="GO" id="GO:0005524">
    <property type="term" value="F:ATP binding"/>
    <property type="evidence" value="ECO:0007669"/>
    <property type="project" value="UniProtKB-KW"/>
</dbReference>
<dbReference type="Pfam" id="PF00512">
    <property type="entry name" value="HisKA"/>
    <property type="match status" value="1"/>
</dbReference>
<dbReference type="InterPro" id="IPR003594">
    <property type="entry name" value="HATPase_dom"/>
</dbReference>
<comment type="catalytic activity">
    <reaction evidence="1">
        <text>ATP + protein L-histidine = ADP + protein N-phospho-L-histidine.</text>
        <dbReference type="EC" id="2.7.13.3"/>
    </reaction>
</comment>
<dbReference type="AlphaFoldDB" id="A0A7W7ZJS2"/>
<dbReference type="InterPro" id="IPR004358">
    <property type="entry name" value="Sig_transdc_His_kin-like_C"/>
</dbReference>
<dbReference type="GO" id="GO:0000155">
    <property type="term" value="F:phosphorelay sensor kinase activity"/>
    <property type="evidence" value="ECO:0007669"/>
    <property type="project" value="InterPro"/>
</dbReference>
<dbReference type="SUPFAM" id="SSF55874">
    <property type="entry name" value="ATPase domain of HSP90 chaperone/DNA topoisomerase II/histidine kinase"/>
    <property type="match status" value="1"/>
</dbReference>
<dbReference type="PROSITE" id="PS50113">
    <property type="entry name" value="PAC"/>
    <property type="match status" value="1"/>
</dbReference>
<dbReference type="Gene3D" id="1.10.287.130">
    <property type="match status" value="1"/>
</dbReference>
<dbReference type="SMART" id="SM00388">
    <property type="entry name" value="HisKA"/>
    <property type="match status" value="1"/>
</dbReference>
<dbReference type="CDD" id="cd00082">
    <property type="entry name" value="HisKA"/>
    <property type="match status" value="1"/>
</dbReference>
<accession>A0A7W7ZJS2</accession>
<evidence type="ECO:0000313" key="12">
    <source>
        <dbReference type="Proteomes" id="UP000540989"/>
    </source>
</evidence>
<evidence type="ECO:0000256" key="5">
    <source>
        <dbReference type="ARBA" id="ARBA00022741"/>
    </source>
</evidence>
<dbReference type="NCBIfam" id="TIGR00229">
    <property type="entry name" value="sensory_box"/>
    <property type="match status" value="1"/>
</dbReference>
<dbReference type="PRINTS" id="PR00344">
    <property type="entry name" value="BCTRLSENSOR"/>
</dbReference>
<comment type="caution">
    <text evidence="11">The sequence shown here is derived from an EMBL/GenBank/DDBJ whole genome shotgun (WGS) entry which is preliminary data.</text>
</comment>
<dbReference type="InterPro" id="IPR000700">
    <property type="entry name" value="PAS-assoc_C"/>
</dbReference>
<dbReference type="PANTHER" id="PTHR43065">
    <property type="entry name" value="SENSOR HISTIDINE KINASE"/>
    <property type="match status" value="1"/>
</dbReference>
<keyword evidence="6" id="KW-0418">Kinase</keyword>
<proteinExistence type="predicted"/>
<name>A0A7W7ZJS2_9BACT</name>
<sequence>MLDNLPVGVVLAKASGEIIRGNQRLDEILRHPLRKSLDIEEHGQWVAFHGDGRRVQGAEFPLPRAMSAGHALPAEEYLYERGDGTQAWISLAAAPIVSVQGEVTGGVVSVTDIDQQKRSEAALIQNEKLAAVGRLAASISHEINNPLEAVTNLLYLARTDAAVSPEMKVLLDTADQELSRVSQIVSHTLRFHRQSTNPRAVSADELLEPTLGLFGGRLQNSAISLKVRRRSVALATCFEGEIRQVLNNLVGNAVDAMKSGGRLTIHTSDSHSRKTGAAGIRITIADTGHGMDAYISRQIFNAFYTTKGINGTGLGLWISWGIIEKHHGDLRVRSSITSGKSGTVFMLFIPLNVGL</sequence>
<dbReference type="Proteomes" id="UP000540989">
    <property type="component" value="Unassembled WGS sequence"/>
</dbReference>
<evidence type="ECO:0000256" key="3">
    <source>
        <dbReference type="ARBA" id="ARBA00022553"/>
    </source>
</evidence>
<dbReference type="InterPro" id="IPR036097">
    <property type="entry name" value="HisK_dim/P_sf"/>
</dbReference>
<evidence type="ECO:0000313" key="11">
    <source>
        <dbReference type="EMBL" id="MBB5060461.1"/>
    </source>
</evidence>
<keyword evidence="7" id="KW-0067">ATP-binding</keyword>
<keyword evidence="4" id="KW-0808">Transferase</keyword>
<dbReference type="PANTHER" id="PTHR43065:SF46">
    <property type="entry name" value="C4-DICARBOXYLATE TRANSPORT SENSOR PROTEIN DCTB"/>
    <property type="match status" value="1"/>
</dbReference>
<dbReference type="InterPro" id="IPR005467">
    <property type="entry name" value="His_kinase_dom"/>
</dbReference>
<dbReference type="InterPro" id="IPR036890">
    <property type="entry name" value="HATPase_C_sf"/>
</dbReference>
<dbReference type="Gene3D" id="3.30.565.10">
    <property type="entry name" value="Histidine kinase-like ATPase, C-terminal domain"/>
    <property type="match status" value="1"/>
</dbReference>
<dbReference type="Pfam" id="PF02518">
    <property type="entry name" value="HATPase_c"/>
    <property type="match status" value="1"/>
</dbReference>
<evidence type="ECO:0000256" key="8">
    <source>
        <dbReference type="ARBA" id="ARBA00023012"/>
    </source>
</evidence>
<evidence type="ECO:0000259" key="9">
    <source>
        <dbReference type="PROSITE" id="PS50109"/>
    </source>
</evidence>
<dbReference type="InterPro" id="IPR035965">
    <property type="entry name" value="PAS-like_dom_sf"/>
</dbReference>